<dbReference type="InterPro" id="IPR032783">
    <property type="entry name" value="AraC_lig"/>
</dbReference>
<proteinExistence type="predicted"/>
<reference evidence="5 6" key="1">
    <citation type="submission" date="2016-11" db="EMBL/GenBank/DDBJ databases">
        <authorList>
            <person name="Jaros S."/>
            <person name="Januszkiewicz K."/>
            <person name="Wedrychowicz H."/>
        </authorList>
    </citation>
    <scope>NUCLEOTIDE SEQUENCE [LARGE SCALE GENOMIC DNA]</scope>
    <source>
        <strain evidence="5 6">DSM 43832</strain>
    </source>
</reference>
<dbReference type="EMBL" id="FRAP01000008">
    <property type="protein sequence ID" value="SHK59650.1"/>
    <property type="molecule type" value="Genomic_DNA"/>
</dbReference>
<evidence type="ECO:0000259" key="4">
    <source>
        <dbReference type="PROSITE" id="PS01124"/>
    </source>
</evidence>
<gene>
    <name evidence="5" type="ORF">SAMN05443637_108211</name>
</gene>
<accession>A0A1M6TRV4</accession>
<dbReference type="Pfam" id="PF12833">
    <property type="entry name" value="HTH_18"/>
    <property type="match status" value="1"/>
</dbReference>
<feature type="domain" description="HTH araC/xylS-type" evidence="4">
    <location>
        <begin position="228"/>
        <end position="326"/>
    </location>
</feature>
<name>A0A1M6TRV4_PSETH</name>
<organism evidence="5 6">
    <name type="scientific">Pseudonocardia thermophila</name>
    <dbReference type="NCBI Taxonomy" id="1848"/>
    <lineage>
        <taxon>Bacteria</taxon>
        <taxon>Bacillati</taxon>
        <taxon>Actinomycetota</taxon>
        <taxon>Actinomycetes</taxon>
        <taxon>Pseudonocardiales</taxon>
        <taxon>Pseudonocardiaceae</taxon>
        <taxon>Pseudonocardia</taxon>
    </lineage>
</organism>
<keyword evidence="3" id="KW-0804">Transcription</keyword>
<keyword evidence="2 5" id="KW-0238">DNA-binding</keyword>
<sequence>MRLSPAMMRDRLAFALASRLAEVDVLGQAIAAMRSGAPRSFEVECRAPWGRRYPAVPGAGFHVILQGSAWLIPRSGEPRALGLGDVVLLPHGTPHGMADRPDAPLREMDPAPGEPLVSYRATLGPDGPGPDAPPTAMLCGSYPLDRSRPHPLVADLPEVVHVPARLGRHQALRGAVDLLAAELQAVRPGSAVAVAALLDLILVQILRAWFAEQPDEGWGAALADPAVSAALRLIHARPERPWTVAGLAAEVGLSRAAFARRFRELVGWAPLNYLTWWRMMIAARLLRDSRAPLGSVARSVGYTSEFAFANAFKREHGIAPGRYRTQHRIEHPPAPMAR</sequence>
<evidence type="ECO:0000313" key="6">
    <source>
        <dbReference type="Proteomes" id="UP000184363"/>
    </source>
</evidence>
<dbReference type="PROSITE" id="PS00041">
    <property type="entry name" value="HTH_ARAC_FAMILY_1"/>
    <property type="match status" value="1"/>
</dbReference>
<dbReference type="PANTHER" id="PTHR46796">
    <property type="entry name" value="HTH-TYPE TRANSCRIPTIONAL ACTIVATOR RHAS-RELATED"/>
    <property type="match status" value="1"/>
</dbReference>
<dbReference type="Gene3D" id="1.10.10.60">
    <property type="entry name" value="Homeodomain-like"/>
    <property type="match status" value="2"/>
</dbReference>
<keyword evidence="6" id="KW-1185">Reference proteome</keyword>
<dbReference type="InterPro" id="IPR018062">
    <property type="entry name" value="HTH_AraC-typ_CS"/>
</dbReference>
<protein>
    <submittedName>
        <fullName evidence="5">AraC-type DNA-binding protein</fullName>
    </submittedName>
</protein>
<dbReference type="SUPFAM" id="SSF46689">
    <property type="entry name" value="Homeodomain-like"/>
    <property type="match status" value="2"/>
</dbReference>
<dbReference type="Pfam" id="PF12852">
    <property type="entry name" value="Cupin_6"/>
    <property type="match status" value="1"/>
</dbReference>
<evidence type="ECO:0000256" key="3">
    <source>
        <dbReference type="ARBA" id="ARBA00023163"/>
    </source>
</evidence>
<dbReference type="GO" id="GO:0003700">
    <property type="term" value="F:DNA-binding transcription factor activity"/>
    <property type="evidence" value="ECO:0007669"/>
    <property type="project" value="InterPro"/>
</dbReference>
<evidence type="ECO:0000313" key="5">
    <source>
        <dbReference type="EMBL" id="SHK59650.1"/>
    </source>
</evidence>
<dbReference type="AlphaFoldDB" id="A0A1M6TRV4"/>
<keyword evidence="1" id="KW-0805">Transcription regulation</keyword>
<dbReference type="InterPro" id="IPR018060">
    <property type="entry name" value="HTH_AraC"/>
</dbReference>
<dbReference type="SMART" id="SM00342">
    <property type="entry name" value="HTH_ARAC"/>
    <property type="match status" value="1"/>
</dbReference>
<dbReference type="InterPro" id="IPR050204">
    <property type="entry name" value="AraC_XylS_family_regulators"/>
</dbReference>
<dbReference type="PROSITE" id="PS01124">
    <property type="entry name" value="HTH_ARAC_FAMILY_2"/>
    <property type="match status" value="1"/>
</dbReference>
<dbReference type="STRING" id="1848.SAMN05443637_108211"/>
<dbReference type="InterPro" id="IPR009057">
    <property type="entry name" value="Homeodomain-like_sf"/>
</dbReference>
<dbReference type="Proteomes" id="UP000184363">
    <property type="component" value="Unassembled WGS sequence"/>
</dbReference>
<dbReference type="InterPro" id="IPR011051">
    <property type="entry name" value="RmlC_Cupin_sf"/>
</dbReference>
<dbReference type="PANTHER" id="PTHR46796:SF7">
    <property type="entry name" value="ARAC FAMILY TRANSCRIPTIONAL REGULATOR"/>
    <property type="match status" value="1"/>
</dbReference>
<evidence type="ECO:0000256" key="1">
    <source>
        <dbReference type="ARBA" id="ARBA00023015"/>
    </source>
</evidence>
<dbReference type="SUPFAM" id="SSF51182">
    <property type="entry name" value="RmlC-like cupins"/>
    <property type="match status" value="1"/>
</dbReference>
<evidence type="ECO:0000256" key="2">
    <source>
        <dbReference type="ARBA" id="ARBA00023125"/>
    </source>
</evidence>
<dbReference type="GO" id="GO:0043565">
    <property type="term" value="F:sequence-specific DNA binding"/>
    <property type="evidence" value="ECO:0007669"/>
    <property type="project" value="InterPro"/>
</dbReference>